<comment type="caution">
    <text evidence="1">The sequence shown here is derived from an EMBL/GenBank/DDBJ whole genome shotgun (WGS) entry which is preliminary data.</text>
</comment>
<dbReference type="EMBL" id="JACHNH010000001">
    <property type="protein sequence ID" value="MBB4761732.1"/>
    <property type="molecule type" value="Genomic_DNA"/>
</dbReference>
<name>A0A7W7HVT0_9ACTN</name>
<organism evidence="1 2">
    <name type="scientific">Actinoplanes digitatis</name>
    <dbReference type="NCBI Taxonomy" id="1868"/>
    <lineage>
        <taxon>Bacteria</taxon>
        <taxon>Bacillati</taxon>
        <taxon>Actinomycetota</taxon>
        <taxon>Actinomycetes</taxon>
        <taxon>Micromonosporales</taxon>
        <taxon>Micromonosporaceae</taxon>
        <taxon>Actinoplanes</taxon>
    </lineage>
</organism>
<proteinExistence type="predicted"/>
<dbReference type="Gene3D" id="1.25.40.10">
    <property type="entry name" value="Tetratricopeptide repeat domain"/>
    <property type="match status" value="1"/>
</dbReference>
<dbReference type="Proteomes" id="UP000578112">
    <property type="component" value="Unassembled WGS sequence"/>
</dbReference>
<evidence type="ECO:0000313" key="2">
    <source>
        <dbReference type="Proteomes" id="UP000578112"/>
    </source>
</evidence>
<dbReference type="AlphaFoldDB" id="A0A7W7HVT0"/>
<dbReference type="Pfam" id="PF13374">
    <property type="entry name" value="TPR_10"/>
    <property type="match status" value="2"/>
</dbReference>
<dbReference type="InterPro" id="IPR027417">
    <property type="entry name" value="P-loop_NTPase"/>
</dbReference>
<dbReference type="SUPFAM" id="SSF52540">
    <property type="entry name" value="P-loop containing nucleoside triphosphate hydrolases"/>
    <property type="match status" value="1"/>
</dbReference>
<keyword evidence="2" id="KW-1185">Reference proteome</keyword>
<sequence>MVNQLHGPNFGAFVVGDGNTVTVSGAGARLVPLPPVSRPLRDAGPADYLDPRHEIVPFVDSGDRARVRDWLAGRPVRAAFLLSGPAGSGKTRLALRLCRDAAALGWRVRVAPHPADPAPEDAGPQDRDPVGTLVFADYADRWPLSELQRLMSAAAGRPGRVRLLLVSRSRGFGAMIMHPLRKLGYTPDTLPITDPVSSPERAVAMYRAARDAYADMLGAEPGGGVPGVVEHMAHTLSVHTKALLDVLEAAPRGASWPELSVAMIDREIHHWQRIIDDPLPGPHTRLRTVFRCTLVATLLRGAGPPDARAALELLGFERPDELIAEHALLYPPPRRDLTLWPLLPDRLGEDLIARALTGAPDEDYHPLGGTECDRLVETLLGWQAEDDGRPIDFPNARLRGVLAVLAGAAERWPHVRALLVDALGRRPRLAVVAGSAVTAGLTGLLPFPDQCRVLHEMAQFAPHGVNLDLHDAMVSLGRQVCQDARFGGLPVEQRVHILVAVGLNHGEMGRPLEAGRYTSEAAHLLLEHCVTVTGNEVIVAPEIDKELVSNAFSTHSYQETALRRAEWAMLFGWLAVTVLRQHLDEGADETTLPVVNAWTAYTLALAEGGEFEQARKTARWLLSFQARNLSAEADETERFEISVTMNNLAMWLRLDGEHEEGLDLIRRVVAVRRSLVGEFPTIYLPQLTEALHNLAVALDQDGHPDEAAGVAEEAVSLRRLICELLPGSYEEALCTSLSTLAYINLRCERWADAAAVFEEYLRCAIPDGEPHADQVLAVRGQLHLHASLLHGAGRDDEARAVLARTASGNGPATDLRNLRAWAALVLVWMDLKAGDPPAACATIGRYRTVLDDCDAAFCTPALILEVAGGLLPARPGFGIATPIARALVHATAVPEHDGPPLAGAVPVLLGLWIASGQSLDDEQLATAVATVGEALPFLRDAAGSAPETAAQVAGLCAVVACHAVNAGSAAVAADLARTAVRAAERSRDDRVLLAALQAETLVLNAGARRSDLDAAVRSAHRAHRLARRRDKAERTPGSRLQLALAQDLAARTRHLADARVTT</sequence>
<reference evidence="1 2" key="1">
    <citation type="submission" date="2020-08" db="EMBL/GenBank/DDBJ databases">
        <title>Sequencing the genomes of 1000 actinobacteria strains.</title>
        <authorList>
            <person name="Klenk H.-P."/>
        </authorList>
    </citation>
    <scope>NUCLEOTIDE SEQUENCE [LARGE SCALE GENOMIC DNA]</scope>
    <source>
        <strain evidence="1 2">DSM 43149</strain>
    </source>
</reference>
<dbReference type="InterPro" id="IPR011990">
    <property type="entry name" value="TPR-like_helical_dom_sf"/>
</dbReference>
<dbReference type="RefSeq" id="WP_184992326.1">
    <property type="nucleotide sequence ID" value="NZ_BOMK01000001.1"/>
</dbReference>
<gene>
    <name evidence="1" type="ORF">BJ971_002288</name>
</gene>
<evidence type="ECO:0000313" key="1">
    <source>
        <dbReference type="EMBL" id="MBB4761732.1"/>
    </source>
</evidence>
<accession>A0A7W7HVT0</accession>
<dbReference type="SUPFAM" id="SSF48452">
    <property type="entry name" value="TPR-like"/>
    <property type="match status" value="1"/>
</dbReference>
<protein>
    <submittedName>
        <fullName evidence="1">Tetratricopeptide (TPR) repeat protein</fullName>
    </submittedName>
</protein>